<dbReference type="EMBL" id="UZAE01012956">
    <property type="protein sequence ID" value="VDO07553.1"/>
    <property type="molecule type" value="Genomic_DNA"/>
</dbReference>
<evidence type="ECO:0000313" key="3">
    <source>
        <dbReference type="Proteomes" id="UP000278807"/>
    </source>
</evidence>
<keyword evidence="3" id="KW-1185">Reference proteome</keyword>
<name>A0A0R3TRP4_RODNA</name>
<accession>A0A0R3TRP4</accession>
<proteinExistence type="predicted"/>
<feature type="region of interest" description="Disordered" evidence="1">
    <location>
        <begin position="131"/>
        <end position="155"/>
    </location>
</feature>
<feature type="compositionally biased region" description="Polar residues" evidence="1">
    <location>
        <begin position="134"/>
        <end position="143"/>
    </location>
</feature>
<organism evidence="4">
    <name type="scientific">Rodentolepis nana</name>
    <name type="common">Dwarf tapeworm</name>
    <name type="synonym">Hymenolepis nana</name>
    <dbReference type="NCBI Taxonomy" id="102285"/>
    <lineage>
        <taxon>Eukaryota</taxon>
        <taxon>Metazoa</taxon>
        <taxon>Spiralia</taxon>
        <taxon>Lophotrochozoa</taxon>
        <taxon>Platyhelminthes</taxon>
        <taxon>Cestoda</taxon>
        <taxon>Eucestoda</taxon>
        <taxon>Cyclophyllidea</taxon>
        <taxon>Hymenolepididae</taxon>
        <taxon>Rodentolepis</taxon>
    </lineage>
</organism>
<evidence type="ECO:0000256" key="1">
    <source>
        <dbReference type="SAM" id="MobiDB-lite"/>
    </source>
</evidence>
<dbReference type="OrthoDB" id="6242809at2759"/>
<dbReference type="WBParaSite" id="HNAJ_0001026901-mRNA-1">
    <property type="protein sequence ID" value="HNAJ_0001026901-mRNA-1"/>
    <property type="gene ID" value="HNAJ_0001026901"/>
</dbReference>
<reference evidence="4" key="1">
    <citation type="submission" date="2017-02" db="UniProtKB">
        <authorList>
            <consortium name="WormBaseParasite"/>
        </authorList>
    </citation>
    <scope>IDENTIFICATION</scope>
</reference>
<dbReference type="AlphaFoldDB" id="A0A0R3TRP4"/>
<dbReference type="Proteomes" id="UP000278807">
    <property type="component" value="Unassembled WGS sequence"/>
</dbReference>
<reference evidence="2 3" key="2">
    <citation type="submission" date="2018-11" db="EMBL/GenBank/DDBJ databases">
        <authorList>
            <consortium name="Pathogen Informatics"/>
        </authorList>
    </citation>
    <scope>NUCLEOTIDE SEQUENCE [LARGE SCALE GENOMIC DNA]</scope>
</reference>
<sequence length="155" mass="17472">MLKVHLIAIATVKGNQGDENRNAIVVDHAFDRPQNATISFSANKEELKARIDRLCNRLQSILESSRKKESWRKKYMPSAQKLCISEANVPRDSLAYIDSGGNLHGPLDLKHSSKLDGMKKSNDSFIKRSWVEGQRSQSSTRSEVTVYPIRSEEAD</sequence>
<evidence type="ECO:0000313" key="2">
    <source>
        <dbReference type="EMBL" id="VDO07553.1"/>
    </source>
</evidence>
<evidence type="ECO:0000313" key="4">
    <source>
        <dbReference type="WBParaSite" id="HNAJ_0001026901-mRNA-1"/>
    </source>
</evidence>
<protein>
    <submittedName>
        <fullName evidence="4">Type I inositol 145-trisphosphate 5-phosphatase CVP2-like</fullName>
    </submittedName>
</protein>
<gene>
    <name evidence="2" type="ORF">HNAJ_LOCUS10264</name>
</gene>